<dbReference type="InterPro" id="IPR036259">
    <property type="entry name" value="MFS_trans_sf"/>
</dbReference>
<dbReference type="InterPro" id="IPR020846">
    <property type="entry name" value="MFS_dom"/>
</dbReference>
<feature type="domain" description="Major facilitator superfamily (MFS) profile" evidence="9">
    <location>
        <begin position="4"/>
        <end position="392"/>
    </location>
</feature>
<keyword evidence="6 8" id="KW-1133">Transmembrane helix</keyword>
<feature type="transmembrane region" description="Helical" evidence="8">
    <location>
        <begin position="247"/>
        <end position="265"/>
    </location>
</feature>
<evidence type="ECO:0000256" key="8">
    <source>
        <dbReference type="RuleBase" id="RU365088"/>
    </source>
</evidence>
<feature type="transmembrane region" description="Helical" evidence="8">
    <location>
        <begin position="40"/>
        <end position="61"/>
    </location>
</feature>
<feature type="transmembrane region" description="Helical" evidence="8">
    <location>
        <begin position="222"/>
        <end position="241"/>
    </location>
</feature>
<evidence type="ECO:0000256" key="3">
    <source>
        <dbReference type="ARBA" id="ARBA00022448"/>
    </source>
</evidence>
<name>A0ABT4JXQ8_9GAMM</name>
<dbReference type="PRINTS" id="PR01036">
    <property type="entry name" value="TCRTETB"/>
</dbReference>
<feature type="transmembrane region" description="Helical" evidence="8">
    <location>
        <begin position="73"/>
        <end position="92"/>
    </location>
</feature>
<feature type="transmembrane region" description="Helical" evidence="8">
    <location>
        <begin position="131"/>
        <end position="155"/>
    </location>
</feature>
<proteinExistence type="inferred from homology"/>
<gene>
    <name evidence="10" type="ORF">O1D97_14770</name>
</gene>
<evidence type="ECO:0000256" key="4">
    <source>
        <dbReference type="ARBA" id="ARBA00022475"/>
    </source>
</evidence>
<comment type="caution">
    <text evidence="8">Lacks conserved residue(s) required for the propagation of feature annotation.</text>
</comment>
<feature type="transmembrane region" description="Helical" evidence="8">
    <location>
        <begin position="367"/>
        <end position="388"/>
    </location>
</feature>
<dbReference type="Pfam" id="PF07690">
    <property type="entry name" value="MFS_1"/>
    <property type="match status" value="1"/>
</dbReference>
<keyword evidence="3 8" id="KW-0813">Transport</keyword>
<dbReference type="CDD" id="cd17320">
    <property type="entry name" value="MFS_MdfA_MDR_like"/>
    <property type="match status" value="1"/>
</dbReference>
<evidence type="ECO:0000256" key="1">
    <source>
        <dbReference type="ARBA" id="ARBA00004651"/>
    </source>
</evidence>
<evidence type="ECO:0000313" key="10">
    <source>
        <dbReference type="EMBL" id="MCZ2722837.1"/>
    </source>
</evidence>
<dbReference type="PANTHER" id="PTHR23502">
    <property type="entry name" value="MAJOR FACILITATOR SUPERFAMILY"/>
    <property type="match status" value="1"/>
</dbReference>
<dbReference type="EMBL" id="JAPUBN010000019">
    <property type="protein sequence ID" value="MCZ2722837.1"/>
    <property type="molecule type" value="Genomic_DNA"/>
</dbReference>
<dbReference type="PROSITE" id="PS50850">
    <property type="entry name" value="MFS"/>
    <property type="match status" value="1"/>
</dbReference>
<evidence type="ECO:0000313" key="11">
    <source>
        <dbReference type="Proteomes" id="UP001149719"/>
    </source>
</evidence>
<dbReference type="NCBIfam" id="NF008314">
    <property type="entry name" value="PRK11102.1"/>
    <property type="match status" value="1"/>
</dbReference>
<feature type="transmembrane region" description="Helical" evidence="8">
    <location>
        <begin position="161"/>
        <end position="181"/>
    </location>
</feature>
<evidence type="ECO:0000259" key="9">
    <source>
        <dbReference type="PROSITE" id="PS50850"/>
    </source>
</evidence>
<comment type="caution">
    <text evidence="10">The sequence shown here is derived from an EMBL/GenBank/DDBJ whole genome shotgun (WGS) entry which is preliminary data.</text>
</comment>
<keyword evidence="5 8" id="KW-0812">Transmembrane</keyword>
<comment type="similarity">
    <text evidence="2 8">Belongs to the major facilitator superfamily. Bcr/CmlA family.</text>
</comment>
<feature type="transmembrane region" description="Helical" evidence="8">
    <location>
        <begin position="98"/>
        <end position="119"/>
    </location>
</feature>
<protein>
    <recommendedName>
        <fullName evidence="8">Bcr/CflA family efflux transporter</fullName>
    </recommendedName>
</protein>
<accession>A0ABT4JXQ8</accession>
<evidence type="ECO:0000256" key="2">
    <source>
        <dbReference type="ARBA" id="ARBA00006236"/>
    </source>
</evidence>
<evidence type="ECO:0000256" key="5">
    <source>
        <dbReference type="ARBA" id="ARBA00022692"/>
    </source>
</evidence>
<dbReference type="InterPro" id="IPR004812">
    <property type="entry name" value="Efflux_drug-R_Bcr/CmlA"/>
</dbReference>
<reference evidence="10" key="1">
    <citation type="submission" date="2022-12" db="EMBL/GenBank/DDBJ databases">
        <title>Marinomonas 15G1-11 sp. nov, isolated from marine algae.</title>
        <authorList>
            <person name="Butt M."/>
            <person name="Choi D.G."/>
            <person name="Kim J.M."/>
            <person name="Lee J.K."/>
            <person name="Baek J.H."/>
            <person name="Jeon C.O."/>
        </authorList>
    </citation>
    <scope>NUCLEOTIDE SEQUENCE</scope>
    <source>
        <strain evidence="10">15G1-11</strain>
    </source>
</reference>
<feature type="transmembrane region" description="Helical" evidence="8">
    <location>
        <begin position="277"/>
        <end position="297"/>
    </location>
</feature>
<keyword evidence="7 8" id="KW-0472">Membrane</keyword>
<keyword evidence="8" id="KW-0997">Cell inner membrane</keyword>
<feature type="transmembrane region" description="Helical" evidence="8">
    <location>
        <begin position="341"/>
        <end position="361"/>
    </location>
</feature>
<dbReference type="PANTHER" id="PTHR23502:SF132">
    <property type="entry name" value="POLYAMINE TRANSPORTER 2-RELATED"/>
    <property type="match status" value="1"/>
</dbReference>
<dbReference type="NCBIfam" id="TIGR00710">
    <property type="entry name" value="efflux_Bcr_CflA"/>
    <property type="match status" value="1"/>
</dbReference>
<organism evidence="10 11">
    <name type="scientific">Marinomonas phaeophyticola</name>
    <dbReference type="NCBI Taxonomy" id="3004091"/>
    <lineage>
        <taxon>Bacteria</taxon>
        <taxon>Pseudomonadati</taxon>
        <taxon>Pseudomonadota</taxon>
        <taxon>Gammaproteobacteria</taxon>
        <taxon>Oceanospirillales</taxon>
        <taxon>Oceanospirillaceae</taxon>
        <taxon>Marinomonas</taxon>
    </lineage>
</organism>
<dbReference type="RefSeq" id="WP_269126799.1">
    <property type="nucleotide sequence ID" value="NZ_JAPUBN010000019.1"/>
</dbReference>
<evidence type="ECO:0000256" key="7">
    <source>
        <dbReference type="ARBA" id="ARBA00023136"/>
    </source>
</evidence>
<comment type="subcellular location">
    <subcellularLocation>
        <location evidence="8">Cell inner membrane</location>
        <topology evidence="8">Multi-pass membrane protein</topology>
    </subcellularLocation>
    <subcellularLocation>
        <location evidence="1">Cell membrane</location>
        <topology evidence="1">Multi-pass membrane protein</topology>
    </subcellularLocation>
</comment>
<dbReference type="Gene3D" id="1.20.1720.10">
    <property type="entry name" value="Multidrug resistance protein D"/>
    <property type="match status" value="1"/>
</dbReference>
<sequence length="400" mass="42974">MKLTLPTILILGMLSGLTPLAIDTYLPSIPTIAKSLDSDINLIQLTLSIYLIIFAAFQIIFGPISDAYGRKKVITFGLILFFLGSILCAVSRDYEWLLAGRALQAFGGAAVAVCVSALVRDAFSAEDFVKAMSYIMLVMAIAPLIAPILGGIILIAFDWHYIFIFLALMACITFILFHKNIPETLSQEKRKPLSFRKALTTYWELLNNPGVFSHIVSGSLHFSGMMCFITASSFVYIELYGVDEANYGFLFALNIIGMMFFTTINSQLVGRIGIRKMASSGMIVLLIASIILAVLAFSATPSLVVIIVACIFYIGTIGVLGSTLVAGALSHAENNNGSVTALAGTTRFAAGALSGTLVSVLHNGTVTPMLVIMATVGILSFISFWFIARNIPMPITSGDG</sequence>
<feature type="transmembrane region" description="Helical" evidence="8">
    <location>
        <begin position="303"/>
        <end position="329"/>
    </location>
</feature>
<keyword evidence="4" id="KW-1003">Cell membrane</keyword>
<keyword evidence="11" id="KW-1185">Reference proteome</keyword>
<dbReference type="InterPro" id="IPR011701">
    <property type="entry name" value="MFS"/>
</dbReference>
<dbReference type="Proteomes" id="UP001149719">
    <property type="component" value="Unassembled WGS sequence"/>
</dbReference>
<dbReference type="SUPFAM" id="SSF103473">
    <property type="entry name" value="MFS general substrate transporter"/>
    <property type="match status" value="1"/>
</dbReference>
<evidence type="ECO:0000256" key="6">
    <source>
        <dbReference type="ARBA" id="ARBA00022989"/>
    </source>
</evidence>